<feature type="domain" description="Bacterial type II secretion system protein E" evidence="3">
    <location>
        <begin position="65"/>
        <end position="340"/>
    </location>
</feature>
<name>A0ABW0FH74_9MICO</name>
<reference evidence="5" key="1">
    <citation type="journal article" date="2019" name="Int. J. Syst. Evol. Microbiol.">
        <title>The Global Catalogue of Microorganisms (GCM) 10K type strain sequencing project: providing services to taxonomists for standard genome sequencing and annotation.</title>
        <authorList>
            <consortium name="The Broad Institute Genomics Platform"/>
            <consortium name="The Broad Institute Genome Sequencing Center for Infectious Disease"/>
            <person name="Wu L."/>
            <person name="Ma J."/>
        </authorList>
    </citation>
    <scope>NUCLEOTIDE SEQUENCE [LARGE SCALE GENOMIC DNA]</scope>
    <source>
        <strain evidence="5">CGMCC 1.16455</strain>
    </source>
</reference>
<dbReference type="NCBIfam" id="TIGR03819">
    <property type="entry name" value="heli_sec_ATPase"/>
    <property type="match status" value="1"/>
</dbReference>
<evidence type="ECO:0000313" key="5">
    <source>
        <dbReference type="Proteomes" id="UP001595937"/>
    </source>
</evidence>
<dbReference type="InterPro" id="IPR022399">
    <property type="entry name" value="TadA-like_ATPase"/>
</dbReference>
<proteinExistence type="inferred from homology"/>
<dbReference type="SUPFAM" id="SSF52540">
    <property type="entry name" value="P-loop containing nucleoside triphosphate hydrolases"/>
    <property type="match status" value="1"/>
</dbReference>
<dbReference type="GeneID" id="303295754"/>
<feature type="compositionally biased region" description="Basic residues" evidence="2">
    <location>
        <begin position="437"/>
        <end position="446"/>
    </location>
</feature>
<protein>
    <submittedName>
        <fullName evidence="4">TadA family conjugal transfer-associated ATPase</fullName>
    </submittedName>
</protein>
<dbReference type="Gene3D" id="3.40.50.300">
    <property type="entry name" value="P-loop containing nucleotide triphosphate hydrolases"/>
    <property type="match status" value="1"/>
</dbReference>
<evidence type="ECO:0000256" key="1">
    <source>
        <dbReference type="ARBA" id="ARBA00006611"/>
    </source>
</evidence>
<gene>
    <name evidence="4" type="ORF">ACFPK8_09360</name>
</gene>
<evidence type="ECO:0000256" key="2">
    <source>
        <dbReference type="SAM" id="MobiDB-lite"/>
    </source>
</evidence>
<feature type="region of interest" description="Disordered" evidence="2">
    <location>
        <begin position="390"/>
        <end position="446"/>
    </location>
</feature>
<accession>A0ABW0FH74</accession>
<dbReference type="PANTHER" id="PTHR30486">
    <property type="entry name" value="TWITCHING MOTILITY PROTEIN PILT"/>
    <property type="match status" value="1"/>
</dbReference>
<organism evidence="4 5">
    <name type="scientific">Brachybacterium tyrofermentans</name>
    <dbReference type="NCBI Taxonomy" id="47848"/>
    <lineage>
        <taxon>Bacteria</taxon>
        <taxon>Bacillati</taxon>
        <taxon>Actinomycetota</taxon>
        <taxon>Actinomycetes</taxon>
        <taxon>Micrococcales</taxon>
        <taxon>Dermabacteraceae</taxon>
        <taxon>Brachybacterium</taxon>
    </lineage>
</organism>
<dbReference type="Proteomes" id="UP001595937">
    <property type="component" value="Unassembled WGS sequence"/>
</dbReference>
<dbReference type="PANTHER" id="PTHR30486:SF6">
    <property type="entry name" value="TYPE IV PILUS RETRACTATION ATPASE PILT"/>
    <property type="match status" value="1"/>
</dbReference>
<dbReference type="InterPro" id="IPR050921">
    <property type="entry name" value="T4SS_GSP_E_ATPase"/>
</dbReference>
<evidence type="ECO:0000313" key="4">
    <source>
        <dbReference type="EMBL" id="MFC5297715.1"/>
    </source>
</evidence>
<dbReference type="RefSeq" id="WP_193118221.1">
    <property type="nucleotide sequence ID" value="NZ_BAAAIR010000006.1"/>
</dbReference>
<dbReference type="Pfam" id="PF00437">
    <property type="entry name" value="T2SSE"/>
    <property type="match status" value="1"/>
</dbReference>
<dbReference type="CDD" id="cd01130">
    <property type="entry name" value="VirB11-like_ATPase"/>
    <property type="match status" value="1"/>
</dbReference>
<dbReference type="InterPro" id="IPR027417">
    <property type="entry name" value="P-loop_NTPase"/>
</dbReference>
<sequence length="446" mass="46436">MSPATRVGPDQALAPLIDLVREDLVRSPGVVDVPRVAQALRRQGRVLGAAATLDLTARIRDHIDGLGPLQPLVSAGVTDLLVNDDGSVWIDDADGLHAADLHLGPQQARDLAVRLATSGGRRLDDAVPWVDAHLPSGIRLHAVLPPLSPGGAIVSLRLPGGDALDLEALEALGAFGTHGRDVLLAIIASRLPFLVTGGTGTGKSTLLAAMLREVPHGERIVVVEDVLELAVDHPHVVHLQSRHANSEGAGAVDLVALVRQSLRMRPDRIVLGECRGAEIQELLQALNTGHEGGCGTVHANTAHDVPARLEALGALGGLDRSALAAQVASALEVVIHLGRRTGRRVLEEIALLHRADDGMLRATTAWHMDGAELRDGPAASALAARLGRTAPEHGPARPETPTSPTASGLSSLPELDARTGDVHEGAHEGAQGTSAHGSHRSGRRAA</sequence>
<dbReference type="EMBL" id="JBHSLN010000022">
    <property type="protein sequence ID" value="MFC5297715.1"/>
    <property type="molecule type" value="Genomic_DNA"/>
</dbReference>
<dbReference type="InterPro" id="IPR001482">
    <property type="entry name" value="T2SS/T4SS_dom"/>
</dbReference>
<keyword evidence="5" id="KW-1185">Reference proteome</keyword>
<comment type="similarity">
    <text evidence="1">Belongs to the GSP E family.</text>
</comment>
<evidence type="ECO:0000259" key="3">
    <source>
        <dbReference type="Pfam" id="PF00437"/>
    </source>
</evidence>
<feature type="compositionally biased region" description="Basic and acidic residues" evidence="2">
    <location>
        <begin position="415"/>
        <end position="427"/>
    </location>
</feature>
<dbReference type="Gene3D" id="3.30.450.380">
    <property type="match status" value="1"/>
</dbReference>
<feature type="compositionally biased region" description="Polar residues" evidence="2">
    <location>
        <begin position="400"/>
        <end position="410"/>
    </location>
</feature>
<comment type="caution">
    <text evidence="4">The sequence shown here is derived from an EMBL/GenBank/DDBJ whole genome shotgun (WGS) entry which is preliminary data.</text>
</comment>